<dbReference type="GO" id="GO:0003677">
    <property type="term" value="F:DNA binding"/>
    <property type="evidence" value="ECO:0007669"/>
    <property type="project" value="InterPro"/>
</dbReference>
<dbReference type="InterPro" id="IPR009044">
    <property type="entry name" value="ssDNA-bd_transcriptional_reg"/>
</dbReference>
<evidence type="ECO:0000313" key="1">
    <source>
        <dbReference type="EMBL" id="EKC39680.1"/>
    </source>
</evidence>
<gene>
    <name evidence="1" type="ORF">CGI_10007843</name>
</gene>
<dbReference type="AlphaFoldDB" id="K1RE99"/>
<accession>K1RE99</accession>
<proteinExistence type="predicted"/>
<dbReference type="SUPFAM" id="SSF54447">
    <property type="entry name" value="ssDNA-binding transcriptional regulator domain"/>
    <property type="match status" value="1"/>
</dbReference>
<protein>
    <submittedName>
        <fullName evidence="1">Uncharacterized protein</fullName>
    </submittedName>
</protein>
<dbReference type="InParanoid" id="K1RE99"/>
<dbReference type="EMBL" id="JH815776">
    <property type="protein sequence ID" value="EKC39680.1"/>
    <property type="molecule type" value="Genomic_DNA"/>
</dbReference>
<sequence>MLLADWLELEKNLGDMEAALKSYSKRDFEETWYLGHDIYITASKEFPLVDIRHYWKPDPNGDFVPTTRGLKLNRAKLQNLKNIASVIRDYIPQLMFQVPAEYPNLSTDINIQSLEGLLDIPNLNC</sequence>
<name>K1RE99_MAGGI</name>
<reference evidence="1" key="1">
    <citation type="journal article" date="2012" name="Nature">
        <title>The oyster genome reveals stress adaptation and complexity of shell formation.</title>
        <authorList>
            <person name="Zhang G."/>
            <person name="Fang X."/>
            <person name="Guo X."/>
            <person name="Li L."/>
            <person name="Luo R."/>
            <person name="Xu F."/>
            <person name="Yang P."/>
            <person name="Zhang L."/>
            <person name="Wang X."/>
            <person name="Qi H."/>
            <person name="Xiong Z."/>
            <person name="Que H."/>
            <person name="Xie Y."/>
            <person name="Holland P.W."/>
            <person name="Paps J."/>
            <person name="Zhu Y."/>
            <person name="Wu F."/>
            <person name="Chen Y."/>
            <person name="Wang J."/>
            <person name="Peng C."/>
            <person name="Meng J."/>
            <person name="Yang L."/>
            <person name="Liu J."/>
            <person name="Wen B."/>
            <person name="Zhang N."/>
            <person name="Huang Z."/>
            <person name="Zhu Q."/>
            <person name="Feng Y."/>
            <person name="Mount A."/>
            <person name="Hedgecock D."/>
            <person name="Xu Z."/>
            <person name="Liu Y."/>
            <person name="Domazet-Loso T."/>
            <person name="Du Y."/>
            <person name="Sun X."/>
            <person name="Zhang S."/>
            <person name="Liu B."/>
            <person name="Cheng P."/>
            <person name="Jiang X."/>
            <person name="Li J."/>
            <person name="Fan D."/>
            <person name="Wang W."/>
            <person name="Fu W."/>
            <person name="Wang T."/>
            <person name="Wang B."/>
            <person name="Zhang J."/>
            <person name="Peng Z."/>
            <person name="Li Y."/>
            <person name="Li N."/>
            <person name="Wang J."/>
            <person name="Chen M."/>
            <person name="He Y."/>
            <person name="Tan F."/>
            <person name="Song X."/>
            <person name="Zheng Q."/>
            <person name="Huang R."/>
            <person name="Yang H."/>
            <person name="Du X."/>
            <person name="Chen L."/>
            <person name="Yang M."/>
            <person name="Gaffney P.M."/>
            <person name="Wang S."/>
            <person name="Luo L."/>
            <person name="She Z."/>
            <person name="Ming Y."/>
            <person name="Huang W."/>
            <person name="Zhang S."/>
            <person name="Huang B."/>
            <person name="Zhang Y."/>
            <person name="Qu T."/>
            <person name="Ni P."/>
            <person name="Miao G."/>
            <person name="Wang J."/>
            <person name="Wang Q."/>
            <person name="Steinberg C.E."/>
            <person name="Wang H."/>
            <person name="Li N."/>
            <person name="Qian L."/>
            <person name="Zhang G."/>
            <person name="Li Y."/>
            <person name="Yang H."/>
            <person name="Liu X."/>
            <person name="Wang J."/>
            <person name="Yin Y."/>
            <person name="Wang J."/>
        </authorList>
    </citation>
    <scope>NUCLEOTIDE SEQUENCE [LARGE SCALE GENOMIC DNA]</scope>
    <source>
        <strain evidence="1">05x7-T-G4-1.051#20</strain>
    </source>
</reference>
<dbReference type="Gene3D" id="2.30.31.10">
    <property type="entry name" value="Transcriptional Coactivator Pc4, Chain A"/>
    <property type="match status" value="1"/>
</dbReference>
<organism evidence="1">
    <name type="scientific">Magallana gigas</name>
    <name type="common">Pacific oyster</name>
    <name type="synonym">Crassostrea gigas</name>
    <dbReference type="NCBI Taxonomy" id="29159"/>
    <lineage>
        <taxon>Eukaryota</taxon>
        <taxon>Metazoa</taxon>
        <taxon>Spiralia</taxon>
        <taxon>Lophotrochozoa</taxon>
        <taxon>Mollusca</taxon>
        <taxon>Bivalvia</taxon>
        <taxon>Autobranchia</taxon>
        <taxon>Pteriomorphia</taxon>
        <taxon>Ostreida</taxon>
        <taxon>Ostreoidea</taxon>
        <taxon>Ostreidae</taxon>
        <taxon>Magallana</taxon>
    </lineage>
</organism>
<dbReference type="GO" id="GO:0006355">
    <property type="term" value="P:regulation of DNA-templated transcription"/>
    <property type="evidence" value="ECO:0007669"/>
    <property type="project" value="InterPro"/>
</dbReference>
<dbReference type="HOGENOM" id="CLU_1994811_0_0_1"/>